<evidence type="ECO:0000313" key="3">
    <source>
        <dbReference type="EMBL" id="KAF9075132.1"/>
    </source>
</evidence>
<evidence type="ECO:0000256" key="1">
    <source>
        <dbReference type="SAM" id="MobiDB-lite"/>
    </source>
</evidence>
<comment type="caution">
    <text evidence="3">The sequence shown here is derived from an EMBL/GenBank/DDBJ whole genome shotgun (WGS) entry which is preliminary data.</text>
</comment>
<keyword evidence="2" id="KW-0472">Membrane</keyword>
<keyword evidence="4" id="KW-1185">Reference proteome</keyword>
<feature type="transmembrane region" description="Helical" evidence="2">
    <location>
        <begin position="29"/>
        <end position="52"/>
    </location>
</feature>
<reference evidence="3" key="1">
    <citation type="submission" date="2020-11" db="EMBL/GenBank/DDBJ databases">
        <authorList>
            <consortium name="DOE Joint Genome Institute"/>
            <person name="Ahrendt S."/>
            <person name="Riley R."/>
            <person name="Andreopoulos W."/>
            <person name="Labutti K."/>
            <person name="Pangilinan J."/>
            <person name="Ruiz-Duenas F.J."/>
            <person name="Barrasa J.M."/>
            <person name="Sanchez-Garcia M."/>
            <person name="Camarero S."/>
            <person name="Miyauchi S."/>
            <person name="Serrano A."/>
            <person name="Linde D."/>
            <person name="Babiker R."/>
            <person name="Drula E."/>
            <person name="Ayuso-Fernandez I."/>
            <person name="Pacheco R."/>
            <person name="Padilla G."/>
            <person name="Ferreira P."/>
            <person name="Barriuso J."/>
            <person name="Kellner H."/>
            <person name="Castanera R."/>
            <person name="Alfaro M."/>
            <person name="Ramirez L."/>
            <person name="Pisabarro A.G."/>
            <person name="Kuo A."/>
            <person name="Tritt A."/>
            <person name="Lipzen A."/>
            <person name="He G."/>
            <person name="Yan M."/>
            <person name="Ng V."/>
            <person name="Cullen D."/>
            <person name="Martin F."/>
            <person name="Rosso M.-N."/>
            <person name="Henrissat B."/>
            <person name="Hibbett D."/>
            <person name="Martinez A.T."/>
            <person name="Grigoriev I.V."/>
        </authorList>
    </citation>
    <scope>NUCLEOTIDE SEQUENCE</scope>
    <source>
        <strain evidence="3">AH 40177</strain>
    </source>
</reference>
<evidence type="ECO:0000256" key="2">
    <source>
        <dbReference type="SAM" id="Phobius"/>
    </source>
</evidence>
<protein>
    <submittedName>
        <fullName evidence="3">Uncharacterized protein</fullName>
    </submittedName>
</protein>
<sequence length="171" mass="18634">MKVINIQSASTPSSPASHIMSSGASSESIAVTGAIAGSLILAGAACTFYLVYWLKRKPNTKITPLTLEANSLQRSENLSGPTHSAIPSVLKSSYPNPSHNLTPSTQTNPQPEPTGPQTRTEREAEDIQSQMTQLHDEMARVRVHLWRLEAQIELDARETEEDTSPPPRYVS</sequence>
<feature type="region of interest" description="Disordered" evidence="1">
    <location>
        <begin position="73"/>
        <end position="131"/>
    </location>
</feature>
<evidence type="ECO:0000313" key="4">
    <source>
        <dbReference type="Proteomes" id="UP000772434"/>
    </source>
</evidence>
<feature type="compositionally biased region" description="Polar residues" evidence="1">
    <location>
        <begin position="73"/>
        <end position="82"/>
    </location>
</feature>
<keyword evidence="2" id="KW-0812">Transmembrane</keyword>
<dbReference type="Proteomes" id="UP000772434">
    <property type="component" value="Unassembled WGS sequence"/>
</dbReference>
<organism evidence="3 4">
    <name type="scientific">Rhodocollybia butyracea</name>
    <dbReference type="NCBI Taxonomy" id="206335"/>
    <lineage>
        <taxon>Eukaryota</taxon>
        <taxon>Fungi</taxon>
        <taxon>Dikarya</taxon>
        <taxon>Basidiomycota</taxon>
        <taxon>Agaricomycotina</taxon>
        <taxon>Agaricomycetes</taxon>
        <taxon>Agaricomycetidae</taxon>
        <taxon>Agaricales</taxon>
        <taxon>Marasmiineae</taxon>
        <taxon>Omphalotaceae</taxon>
        <taxon>Rhodocollybia</taxon>
    </lineage>
</organism>
<keyword evidence="2" id="KW-1133">Transmembrane helix</keyword>
<dbReference type="AlphaFoldDB" id="A0A9P5Q6S1"/>
<proteinExistence type="predicted"/>
<name>A0A9P5Q6S1_9AGAR</name>
<dbReference type="OrthoDB" id="2974291at2759"/>
<gene>
    <name evidence="3" type="ORF">BDP27DRAFT_34378</name>
</gene>
<dbReference type="EMBL" id="JADNRY010000010">
    <property type="protein sequence ID" value="KAF9075132.1"/>
    <property type="molecule type" value="Genomic_DNA"/>
</dbReference>
<accession>A0A9P5Q6S1</accession>
<feature type="compositionally biased region" description="Polar residues" evidence="1">
    <location>
        <begin position="90"/>
        <end position="109"/>
    </location>
</feature>